<dbReference type="eggNOG" id="KOG3962">
    <property type="taxonomic scope" value="Eukaryota"/>
</dbReference>
<dbReference type="GO" id="GO:0005730">
    <property type="term" value="C:nucleolus"/>
    <property type="evidence" value="ECO:0007669"/>
    <property type="project" value="UniProtKB-SubCell"/>
</dbReference>
<dbReference type="FunCoup" id="A0A0D2WJ02">
    <property type="interactions" value="370"/>
</dbReference>
<dbReference type="GO" id="GO:0071013">
    <property type="term" value="C:catalytic step 2 spliceosome"/>
    <property type="evidence" value="ECO:0007669"/>
    <property type="project" value="TreeGrafter"/>
</dbReference>
<dbReference type="InterPro" id="IPR010414">
    <property type="entry name" value="FRG1"/>
</dbReference>
<reference evidence="6" key="1">
    <citation type="submission" date="2011-02" db="EMBL/GenBank/DDBJ databases">
        <title>The Genome Sequence of Capsaspora owczarzaki ATCC 30864.</title>
        <authorList>
            <person name="Russ C."/>
            <person name="Cuomo C."/>
            <person name="Burger G."/>
            <person name="Gray M.W."/>
            <person name="Holland P.W.H."/>
            <person name="King N."/>
            <person name="Lang F.B.F."/>
            <person name="Roger A.J."/>
            <person name="Ruiz-Trillo I."/>
            <person name="Young S.K."/>
            <person name="Zeng Q."/>
            <person name="Gargeya S."/>
            <person name="Alvarado L."/>
            <person name="Berlin A."/>
            <person name="Chapman S.B."/>
            <person name="Chen Z."/>
            <person name="Freedman E."/>
            <person name="Gellesch M."/>
            <person name="Goldberg J."/>
            <person name="Griggs A."/>
            <person name="Gujja S."/>
            <person name="Heilman E."/>
            <person name="Heiman D."/>
            <person name="Howarth C."/>
            <person name="Mehta T."/>
            <person name="Neiman D."/>
            <person name="Pearson M."/>
            <person name="Roberts A."/>
            <person name="Saif S."/>
            <person name="Shea T."/>
            <person name="Shenoy N."/>
            <person name="Sisk P."/>
            <person name="Stolte C."/>
            <person name="Sykes S."/>
            <person name="White J."/>
            <person name="Yandava C."/>
            <person name="Haas B."/>
            <person name="Nusbaum C."/>
            <person name="Birren B."/>
        </authorList>
    </citation>
    <scope>NUCLEOTIDE SEQUENCE</scope>
    <source>
        <strain evidence="6">ATCC 30864</strain>
    </source>
</reference>
<dbReference type="PhylomeDB" id="A0A0D2WJ02"/>
<comment type="similarity">
    <text evidence="2">Belongs to the FRG1 family.</text>
</comment>
<evidence type="ECO:0008006" key="7">
    <source>
        <dbReference type="Google" id="ProtNLM"/>
    </source>
</evidence>
<dbReference type="InterPro" id="IPR008999">
    <property type="entry name" value="Actin-crosslinking"/>
</dbReference>
<evidence type="ECO:0000256" key="1">
    <source>
        <dbReference type="ARBA" id="ARBA00004604"/>
    </source>
</evidence>
<sequence>MDYKLVKTSKLKLKGIDLSKPKKNKSASSSGRATTTSDDGAAPSTSASGSGSGSGARSSNKGSTDIGLEASSAGAGSTTRHGKWWAVPVAENLRGDVLIEAGDSGKYILAADNGSLTTGPLYDDEDPEAPSPAEIFTVVQPEPNTVAFRSPYERFLTATTEGQAVAQTKAVGPREIWQLVSLDDEECCFGIQSLHTNKFLSATPSGAIFANSEELGPSERFFLRSNRPRRETRLDTAAVLRADQERSVFNSITADDTDGLVNLANSISRKYQAVSNQTAAKHKLDADQVRVLKKARLDGTVHEALLDRRAQLKGDKYCK</sequence>
<keyword evidence="3" id="KW-0539">Nucleus</keyword>
<dbReference type="OrthoDB" id="5539371at2759"/>
<evidence type="ECO:0000256" key="3">
    <source>
        <dbReference type="ARBA" id="ARBA00023242"/>
    </source>
</evidence>
<gene>
    <name evidence="5" type="ORF">CAOG_001343</name>
</gene>
<dbReference type="InParanoid" id="A0A0D2WJ02"/>
<accession>A0A0D2WJ02</accession>
<dbReference type="RefSeq" id="XP_004349863.1">
    <property type="nucleotide sequence ID" value="XM_004349813.2"/>
</dbReference>
<dbReference type="Gene3D" id="2.80.10.50">
    <property type="match status" value="1"/>
</dbReference>
<name>A0A0D2WJ02_CAPO3</name>
<dbReference type="OMA" id="IEQWEPI"/>
<evidence type="ECO:0000313" key="5">
    <source>
        <dbReference type="EMBL" id="KJE89945.1"/>
    </source>
</evidence>
<dbReference type="CDD" id="cd23338">
    <property type="entry name" value="beta-trefoil_FSCN_FRG1"/>
    <property type="match status" value="1"/>
</dbReference>
<feature type="region of interest" description="Disordered" evidence="4">
    <location>
        <begin position="16"/>
        <end position="81"/>
    </location>
</feature>
<evidence type="ECO:0000256" key="4">
    <source>
        <dbReference type="SAM" id="MobiDB-lite"/>
    </source>
</evidence>
<dbReference type="Pfam" id="PF06229">
    <property type="entry name" value="FRG1"/>
    <property type="match status" value="1"/>
</dbReference>
<comment type="subcellular location">
    <subcellularLocation>
        <location evidence="1">Nucleus</location>
        <location evidence="1">Nucleolus</location>
    </subcellularLocation>
</comment>
<dbReference type="PANTHER" id="PTHR12928">
    <property type="entry name" value="FRG1 PROTEIN"/>
    <property type="match status" value="1"/>
</dbReference>
<dbReference type="EMBL" id="KE346361">
    <property type="protein sequence ID" value="KJE89945.1"/>
    <property type="molecule type" value="Genomic_DNA"/>
</dbReference>
<keyword evidence="6" id="KW-1185">Reference proteome</keyword>
<dbReference type="SUPFAM" id="SSF50405">
    <property type="entry name" value="Actin-crosslinking proteins"/>
    <property type="match status" value="1"/>
</dbReference>
<dbReference type="Proteomes" id="UP000008743">
    <property type="component" value="Unassembled WGS sequence"/>
</dbReference>
<feature type="compositionally biased region" description="Low complexity" evidence="4">
    <location>
        <begin position="26"/>
        <end position="59"/>
    </location>
</feature>
<evidence type="ECO:0000256" key="2">
    <source>
        <dbReference type="ARBA" id="ARBA00010878"/>
    </source>
</evidence>
<organism evidence="5 6">
    <name type="scientific">Capsaspora owczarzaki (strain ATCC 30864)</name>
    <dbReference type="NCBI Taxonomy" id="595528"/>
    <lineage>
        <taxon>Eukaryota</taxon>
        <taxon>Filasterea</taxon>
        <taxon>Capsaspora</taxon>
    </lineage>
</organism>
<dbReference type="STRING" id="595528.A0A0D2WJ02"/>
<evidence type="ECO:0000313" key="6">
    <source>
        <dbReference type="Proteomes" id="UP000008743"/>
    </source>
</evidence>
<dbReference type="GO" id="GO:0051015">
    <property type="term" value="F:actin filament binding"/>
    <property type="evidence" value="ECO:0007669"/>
    <property type="project" value="TreeGrafter"/>
</dbReference>
<protein>
    <recommendedName>
        <fullName evidence="7">FRG1 protein</fullName>
    </recommendedName>
</protein>
<dbReference type="PANTHER" id="PTHR12928:SF0">
    <property type="entry name" value="FSHD REGION GENE 1"/>
    <property type="match status" value="1"/>
</dbReference>
<dbReference type="AlphaFoldDB" id="A0A0D2WJ02"/>
<proteinExistence type="inferred from homology"/>